<accession>A0ABR4ZCJ7</accession>
<proteinExistence type="predicted"/>
<name>A0ABR4ZCJ7_9NOCA</name>
<reference evidence="2 3" key="1">
    <citation type="journal article" date="2014" name="Int. J. Syst. Evol. Microbiol.">
        <title>Nocardia vulneris sp. nov., isolated from wounds of human patients in North America.</title>
        <authorList>
            <person name="Lasker B.A."/>
            <person name="Bell M."/>
            <person name="Klenk H.P."/>
            <person name="Sproer C."/>
            <person name="Schumann C."/>
            <person name="Schumann P."/>
            <person name="Brown J.M."/>
        </authorList>
    </citation>
    <scope>NUCLEOTIDE SEQUENCE [LARGE SCALE GENOMIC DNA]</scope>
    <source>
        <strain evidence="2 3">W9851</strain>
    </source>
</reference>
<evidence type="ECO:0000256" key="1">
    <source>
        <dbReference type="SAM" id="Phobius"/>
    </source>
</evidence>
<keyword evidence="1" id="KW-0812">Transmembrane</keyword>
<dbReference type="RefSeq" id="WP_043673540.1">
    <property type="nucleotide sequence ID" value="NZ_BDCI01000004.1"/>
</dbReference>
<evidence type="ECO:0000313" key="3">
    <source>
        <dbReference type="Proteomes" id="UP000031364"/>
    </source>
</evidence>
<keyword evidence="1" id="KW-0472">Membrane</keyword>
<gene>
    <name evidence="2" type="ORF">FG87_21625</name>
</gene>
<sequence>MPDHDGPEVTIGYTASQGITARGGALWFWAGFLTACLAAATVSAGVLILNVYNGGPVVAMSIATAAAAGLAVLARAMQRRAIRRAS</sequence>
<evidence type="ECO:0000313" key="2">
    <source>
        <dbReference type="EMBL" id="KIA62986.1"/>
    </source>
</evidence>
<organism evidence="2 3">
    <name type="scientific">Nocardia vulneris</name>
    <dbReference type="NCBI Taxonomy" id="1141657"/>
    <lineage>
        <taxon>Bacteria</taxon>
        <taxon>Bacillati</taxon>
        <taxon>Actinomycetota</taxon>
        <taxon>Actinomycetes</taxon>
        <taxon>Mycobacteriales</taxon>
        <taxon>Nocardiaceae</taxon>
        <taxon>Nocardia</taxon>
    </lineage>
</organism>
<feature type="transmembrane region" description="Helical" evidence="1">
    <location>
        <begin position="26"/>
        <end position="49"/>
    </location>
</feature>
<dbReference type="EMBL" id="JNFP01000026">
    <property type="protein sequence ID" value="KIA62986.1"/>
    <property type="molecule type" value="Genomic_DNA"/>
</dbReference>
<protein>
    <submittedName>
        <fullName evidence="2">Uncharacterized protein</fullName>
    </submittedName>
</protein>
<keyword evidence="3" id="KW-1185">Reference proteome</keyword>
<dbReference type="Proteomes" id="UP000031364">
    <property type="component" value="Unassembled WGS sequence"/>
</dbReference>
<feature type="transmembrane region" description="Helical" evidence="1">
    <location>
        <begin position="55"/>
        <end position="74"/>
    </location>
</feature>
<keyword evidence="1" id="KW-1133">Transmembrane helix</keyword>
<comment type="caution">
    <text evidence="2">The sequence shown here is derived from an EMBL/GenBank/DDBJ whole genome shotgun (WGS) entry which is preliminary data.</text>
</comment>